<dbReference type="PROSITE" id="PS50192">
    <property type="entry name" value="T_SNARE"/>
    <property type="match status" value="1"/>
</dbReference>
<reference evidence="7 8" key="1">
    <citation type="submission" date="2019-02" db="EMBL/GenBank/DDBJ databases">
        <title>Deep-cultivation of Planctomycetes and their phenomic and genomic characterization uncovers novel biology.</title>
        <authorList>
            <person name="Wiegand S."/>
            <person name="Jogler M."/>
            <person name="Boedeker C."/>
            <person name="Pinto D."/>
            <person name="Vollmers J."/>
            <person name="Rivas-Marin E."/>
            <person name="Kohn T."/>
            <person name="Peeters S.H."/>
            <person name="Heuer A."/>
            <person name="Rast P."/>
            <person name="Oberbeckmann S."/>
            <person name="Bunk B."/>
            <person name="Jeske O."/>
            <person name="Meyerdierks A."/>
            <person name="Storesund J.E."/>
            <person name="Kallscheuer N."/>
            <person name="Luecker S."/>
            <person name="Lage O.M."/>
            <person name="Pohl T."/>
            <person name="Merkel B.J."/>
            <person name="Hornburger P."/>
            <person name="Mueller R.-W."/>
            <person name="Bruemmer F."/>
            <person name="Labrenz M."/>
            <person name="Spormann A.M."/>
            <person name="Op den Camp H."/>
            <person name="Overmann J."/>
            <person name="Amann R."/>
            <person name="Jetten M.S.M."/>
            <person name="Mascher T."/>
            <person name="Medema M.H."/>
            <person name="Devos D.P."/>
            <person name="Kaster A.-K."/>
            <person name="Ovreas L."/>
            <person name="Rohde M."/>
            <person name="Galperin M.Y."/>
            <person name="Jogler C."/>
        </authorList>
    </citation>
    <scope>NUCLEOTIDE SEQUENCE [LARGE SCALE GENOMIC DNA]</scope>
    <source>
        <strain evidence="7 8">HG66A1</strain>
    </source>
</reference>
<feature type="domain" description="Methyl-accepting transducer" evidence="5">
    <location>
        <begin position="151"/>
        <end position="387"/>
    </location>
</feature>
<evidence type="ECO:0000256" key="1">
    <source>
        <dbReference type="ARBA" id="ARBA00004429"/>
    </source>
</evidence>
<dbReference type="PROSITE" id="PS50111">
    <property type="entry name" value="CHEMOTAXIS_TRANSDUC_2"/>
    <property type="match status" value="1"/>
</dbReference>
<dbReference type="Gene3D" id="1.20.120.1530">
    <property type="match status" value="1"/>
</dbReference>
<protein>
    <submittedName>
        <fullName evidence="7">Methyl-accepting chemotaxis protein 1</fullName>
    </submittedName>
</protein>
<dbReference type="SUPFAM" id="SSF58104">
    <property type="entry name" value="Methyl-accepting chemotaxis protein (MCP) signaling domain"/>
    <property type="match status" value="1"/>
</dbReference>
<dbReference type="Gene3D" id="1.10.287.950">
    <property type="entry name" value="Methyl-accepting chemotaxis protein"/>
    <property type="match status" value="1"/>
</dbReference>
<dbReference type="PANTHER" id="PTHR32089">
    <property type="entry name" value="METHYL-ACCEPTING CHEMOTAXIS PROTEIN MCPB"/>
    <property type="match status" value="1"/>
</dbReference>
<evidence type="ECO:0000256" key="3">
    <source>
        <dbReference type="ARBA" id="ARBA00023224"/>
    </source>
</evidence>
<dbReference type="Pfam" id="PF00015">
    <property type="entry name" value="MCPsignal"/>
    <property type="match status" value="1"/>
</dbReference>
<keyword evidence="3 4" id="KW-0807">Transducer</keyword>
<gene>
    <name evidence="7" type="primary">mcp1</name>
    <name evidence="7" type="ORF">HG66A1_05430</name>
</gene>
<evidence type="ECO:0000313" key="8">
    <source>
        <dbReference type="Proteomes" id="UP000320421"/>
    </source>
</evidence>
<evidence type="ECO:0000313" key="7">
    <source>
        <dbReference type="EMBL" id="QDT18781.1"/>
    </source>
</evidence>
<dbReference type="PANTHER" id="PTHR32089:SF112">
    <property type="entry name" value="LYSOZYME-LIKE PROTEIN-RELATED"/>
    <property type="match status" value="1"/>
</dbReference>
<dbReference type="OrthoDB" id="5179380at2"/>
<evidence type="ECO:0000256" key="2">
    <source>
        <dbReference type="ARBA" id="ARBA00022519"/>
    </source>
</evidence>
<sequence>MLKLEAAIQSTGEERSTSPLTNEERAELEHYRRWVKQLADVCESAAAGNLEVRLLHIDADGDLGRALVSVNGLLDYTDAFVRESKASLNAAAHGKFFRKVLLKGMRGTFRHASEVINEAGEKMKYQAEELQQSETRRLEMADEFEQEVQGISTIVSAAATQLHATVQSLKSVTERAILETNMAVESIDQTAQNVDVVADSTVQLNQSIQQIDDRVKQSTEVVQQAVNESEHAREFMSGLVEATNDIGSFAKMIADIAKQTNLLALNATIEAARAGEAGAGFAVVASEVKNLAQDTARATNHITEHIRQIQDVVHDAVTNIATVSSTIRKVDEISESISTSISEQSQAIATIHQNVKDAAGKTVSTSETVKRVSSTASETFLSTSDLVSAANDIARQSESLNAAVNQFLMTIRSK</sequence>
<dbReference type="SMART" id="SM00283">
    <property type="entry name" value="MA"/>
    <property type="match status" value="1"/>
</dbReference>
<dbReference type="EMBL" id="CP036266">
    <property type="protein sequence ID" value="QDT18781.1"/>
    <property type="molecule type" value="Genomic_DNA"/>
</dbReference>
<dbReference type="InterPro" id="IPR000727">
    <property type="entry name" value="T_SNARE_dom"/>
</dbReference>
<organism evidence="7 8">
    <name type="scientific">Gimesia chilikensis</name>
    <dbReference type="NCBI Taxonomy" id="2605989"/>
    <lineage>
        <taxon>Bacteria</taxon>
        <taxon>Pseudomonadati</taxon>
        <taxon>Planctomycetota</taxon>
        <taxon>Planctomycetia</taxon>
        <taxon>Planctomycetales</taxon>
        <taxon>Planctomycetaceae</taxon>
        <taxon>Gimesia</taxon>
    </lineage>
</organism>
<keyword evidence="2" id="KW-0472">Membrane</keyword>
<name>A0A517PHE6_9PLAN</name>
<accession>A0A517PHE6</accession>
<evidence type="ECO:0000259" key="6">
    <source>
        <dbReference type="PROSITE" id="PS50192"/>
    </source>
</evidence>
<dbReference type="GO" id="GO:0005886">
    <property type="term" value="C:plasma membrane"/>
    <property type="evidence" value="ECO:0007669"/>
    <property type="project" value="UniProtKB-SubCell"/>
</dbReference>
<dbReference type="Proteomes" id="UP000320421">
    <property type="component" value="Chromosome"/>
</dbReference>
<dbReference type="AlphaFoldDB" id="A0A517PHE6"/>
<comment type="subcellular location">
    <subcellularLocation>
        <location evidence="1">Cell inner membrane</location>
        <topology evidence="1">Multi-pass membrane protein</topology>
    </subcellularLocation>
</comment>
<evidence type="ECO:0000256" key="4">
    <source>
        <dbReference type="PROSITE-ProRule" id="PRU00284"/>
    </source>
</evidence>
<proteinExistence type="predicted"/>
<dbReference type="InterPro" id="IPR004089">
    <property type="entry name" value="MCPsignal_dom"/>
</dbReference>
<feature type="domain" description="T-SNARE coiled-coil homology" evidence="6">
    <location>
        <begin position="310"/>
        <end position="372"/>
    </location>
</feature>
<keyword evidence="2" id="KW-1003">Cell membrane</keyword>
<keyword evidence="2" id="KW-0997">Cell inner membrane</keyword>
<dbReference type="RefSeq" id="WP_145180568.1">
    <property type="nucleotide sequence ID" value="NZ_CP036266.1"/>
</dbReference>
<dbReference type="GO" id="GO:0007165">
    <property type="term" value="P:signal transduction"/>
    <property type="evidence" value="ECO:0007669"/>
    <property type="project" value="UniProtKB-KW"/>
</dbReference>
<keyword evidence="8" id="KW-1185">Reference proteome</keyword>
<evidence type="ECO:0000259" key="5">
    <source>
        <dbReference type="PROSITE" id="PS50111"/>
    </source>
</evidence>